<dbReference type="InterPro" id="IPR027417">
    <property type="entry name" value="P-loop_NTPase"/>
</dbReference>
<evidence type="ECO:0000256" key="2">
    <source>
        <dbReference type="ARBA" id="ARBA00022801"/>
    </source>
</evidence>
<proteinExistence type="predicted"/>
<dbReference type="InterPro" id="IPR012961">
    <property type="entry name" value="Ski2/MTR4_C"/>
</dbReference>
<dbReference type="GO" id="GO:0005524">
    <property type="term" value="F:ATP binding"/>
    <property type="evidence" value="ECO:0007669"/>
    <property type="project" value="UniProtKB-KW"/>
</dbReference>
<dbReference type="PANTHER" id="PTHR12131">
    <property type="entry name" value="ATP-DEPENDENT RNA AND DNA HELICASE"/>
    <property type="match status" value="1"/>
</dbReference>
<dbReference type="GO" id="GO:0004386">
    <property type="term" value="F:helicase activity"/>
    <property type="evidence" value="ECO:0007669"/>
    <property type="project" value="UniProtKB-KW"/>
</dbReference>
<evidence type="ECO:0000313" key="6">
    <source>
        <dbReference type="EMBL" id="VAV91211.1"/>
    </source>
</evidence>
<keyword evidence="4" id="KW-0067">ATP-binding</keyword>
<keyword evidence="3 6" id="KW-0347">Helicase</keyword>
<dbReference type="PANTHER" id="PTHR12131:SF1">
    <property type="entry name" value="ATP-DEPENDENT RNA HELICASE SUPV3L1, MITOCHONDRIAL-RELATED"/>
    <property type="match status" value="1"/>
</dbReference>
<dbReference type="InterPro" id="IPR050699">
    <property type="entry name" value="RNA-DNA_Helicase"/>
</dbReference>
<feature type="domain" description="Helicase C-terminal" evidence="5">
    <location>
        <begin position="91"/>
        <end position="294"/>
    </location>
</feature>
<dbReference type="AlphaFoldDB" id="A0A3B0RHK3"/>
<dbReference type="GO" id="GO:0055087">
    <property type="term" value="C:Ski complex"/>
    <property type="evidence" value="ECO:0007669"/>
    <property type="project" value="TreeGrafter"/>
</dbReference>
<sequence>RRVQFVSLSATIANAEEFTAWMRSRRGPTKLIQEHTRPVPLDVEYMINDAHRDEGLVVEPVFAEDSKRPNPNIVRLLKRGRGKHRRFRTPRRREVVEELSGRGLLPAIIFVFSRAGCDQAARDIARARLGLTNSEERRYIRGRAEQLTAHLSPEDLAVVGYETWLANLESGVASHHAGLVPAFKETVEDLFVSGHLQVVFATETLAMGINMPARSVVLEKLSKFTGEGHDLLKPGDFTQLTGRAGRRGIDTQGTAVVLHTMHVPFDRVAAIAAAGSHPLRSSFRPSYNMVVNMIANYEQSRAEQLLQASFAQFTAQARSESLGSRLAALENDIATWKPLATCQRGDIRSWADAHNRAADVAHLLDGFASRLEIGDVLERPALGDQFPDRWVVLARGYGAAPKITLLSEDGTVRRVPPASLGATIALVGEIDVPEPFRPNDVRYQRQLGSQLRLWRSGDREPVTISLDAPADEAAVVACPEFDAHLEALRHLRRAEKDVGRLQRRAQRADTTVVDAFHAMMRLLEEREFIQGWNLRPSGERLRLVYNELDLVLSEALDQGLFDDLSGSEFAAFASVFVYEPRRVDLGGGPPSRTVHERVDLLWDIVDAVQTAEQRHELAISREPEVGFAELAHGWVAGAHLEDLFSEADDVVGDFVRTCRQVLDLLRQIRDAYPDLAEVATEAIAGMDRGVVAAGGRA</sequence>
<dbReference type="InterPro" id="IPR058621">
    <property type="entry name" value="SH3_HelY"/>
</dbReference>
<dbReference type="PROSITE" id="PS51194">
    <property type="entry name" value="HELICASE_CTER"/>
    <property type="match status" value="1"/>
</dbReference>
<dbReference type="CDD" id="cd18795">
    <property type="entry name" value="SF2_C_Ski2"/>
    <property type="match status" value="1"/>
</dbReference>
<dbReference type="Pfam" id="PF00271">
    <property type="entry name" value="Helicase_C"/>
    <property type="match status" value="1"/>
</dbReference>
<protein>
    <submittedName>
        <fullName evidence="6">FIG005666: putative helicase</fullName>
    </submittedName>
</protein>
<reference evidence="6" key="1">
    <citation type="submission" date="2018-06" db="EMBL/GenBank/DDBJ databases">
        <authorList>
            <person name="Zhirakovskaya E."/>
        </authorList>
    </citation>
    <scope>NUCLEOTIDE SEQUENCE</scope>
</reference>
<name>A0A3B0RHK3_9ZZZZ</name>
<dbReference type="EMBL" id="UOEK01000003">
    <property type="protein sequence ID" value="VAV91211.1"/>
    <property type="molecule type" value="Genomic_DNA"/>
</dbReference>
<dbReference type="Gene3D" id="1.10.3380.30">
    <property type="match status" value="1"/>
</dbReference>
<dbReference type="Pfam" id="PF26090">
    <property type="entry name" value="SH3_HelY"/>
    <property type="match status" value="1"/>
</dbReference>
<gene>
    <name evidence="6" type="ORF">MNBD_ACTINO02-2095</name>
</gene>
<feature type="non-terminal residue" evidence="6">
    <location>
        <position position="1"/>
    </location>
</feature>
<organism evidence="6">
    <name type="scientific">hydrothermal vent metagenome</name>
    <dbReference type="NCBI Taxonomy" id="652676"/>
    <lineage>
        <taxon>unclassified sequences</taxon>
        <taxon>metagenomes</taxon>
        <taxon>ecological metagenomes</taxon>
    </lineage>
</organism>
<evidence type="ECO:0000256" key="3">
    <source>
        <dbReference type="ARBA" id="ARBA00022806"/>
    </source>
</evidence>
<dbReference type="InterPro" id="IPR001650">
    <property type="entry name" value="Helicase_C-like"/>
</dbReference>
<dbReference type="GO" id="GO:0016787">
    <property type="term" value="F:hydrolase activity"/>
    <property type="evidence" value="ECO:0007669"/>
    <property type="project" value="UniProtKB-KW"/>
</dbReference>
<evidence type="ECO:0000259" key="5">
    <source>
        <dbReference type="PROSITE" id="PS51194"/>
    </source>
</evidence>
<keyword evidence="2" id="KW-0378">Hydrolase</keyword>
<keyword evidence="1" id="KW-0547">Nucleotide-binding</keyword>
<evidence type="ECO:0000256" key="4">
    <source>
        <dbReference type="ARBA" id="ARBA00022840"/>
    </source>
</evidence>
<dbReference type="GO" id="GO:0070478">
    <property type="term" value="P:nuclear-transcribed mRNA catabolic process, 3'-5' exonucleolytic nonsense-mediated decay"/>
    <property type="evidence" value="ECO:0007669"/>
    <property type="project" value="TreeGrafter"/>
</dbReference>
<dbReference type="Pfam" id="PF08148">
    <property type="entry name" value="DSHCT"/>
    <property type="match status" value="1"/>
</dbReference>
<dbReference type="SMART" id="SM00490">
    <property type="entry name" value="HELICc"/>
    <property type="match status" value="1"/>
</dbReference>
<dbReference type="SUPFAM" id="SSF52540">
    <property type="entry name" value="P-loop containing nucleoside triphosphate hydrolases"/>
    <property type="match status" value="1"/>
</dbReference>
<dbReference type="SMART" id="SM01142">
    <property type="entry name" value="DSHCT"/>
    <property type="match status" value="1"/>
</dbReference>
<evidence type="ECO:0000256" key="1">
    <source>
        <dbReference type="ARBA" id="ARBA00022741"/>
    </source>
</evidence>
<accession>A0A3B0RHK3</accession>
<dbReference type="Gene3D" id="3.40.50.300">
    <property type="entry name" value="P-loop containing nucleotide triphosphate hydrolases"/>
    <property type="match status" value="1"/>
</dbReference>